<keyword evidence="1" id="KW-0472">Membrane</keyword>
<evidence type="ECO:0000313" key="2">
    <source>
        <dbReference type="EMBL" id="PTQ68917.1"/>
    </source>
</evidence>
<sequence>MRAYLCGGPFAISLYLKFIAKGFIHWEFTGNGARDRRSGKGTREMEEQSGASFLGAVVDGLVSLVVNLGLGFWHIIYAISHPGLWLDWSNKESLLRFVYYGGSKELLFVFFDVVIVITLIGFLYRPFLWALVRGLEKIANTAGRVAAWAGLLMVLQQIMVVFLQSVFRQGEITLSPFGGGFTQSVGWFSESLKFENALVVALCVSYAFVQGAHVRVDLVYAGVKHRTKRAIDMFGSLFFMLPVALLTWMYAWFFLWRHLITPKVSASDALDRMLMKARIVKWNVETISFSANGFNGYFLFKILMLCFIALVILQALAFFYRSYLEFIEGEESAGKYLDKDTLGEGEEAYEGTH</sequence>
<feature type="transmembrane region" description="Helical" evidence="1">
    <location>
        <begin position="145"/>
        <end position="167"/>
    </location>
</feature>
<accession>A0A2T5HBH2</accession>
<reference evidence="2 3" key="1">
    <citation type="submission" date="2018-04" db="EMBL/GenBank/DDBJ databases">
        <title>Genomic Encyclopedia of Archaeal and Bacterial Type Strains, Phase II (KMG-II): from individual species to whole genera.</title>
        <authorList>
            <person name="Goeker M."/>
        </authorList>
    </citation>
    <scope>NUCLEOTIDE SEQUENCE [LARGE SCALE GENOMIC DNA]</scope>
    <source>
        <strain evidence="2 3">DSM 100434</strain>
    </source>
</reference>
<comment type="caution">
    <text evidence="2">The sequence shown here is derived from an EMBL/GenBank/DDBJ whole genome shotgun (WGS) entry which is preliminary data.</text>
</comment>
<evidence type="ECO:0000313" key="3">
    <source>
        <dbReference type="Proteomes" id="UP000244077"/>
    </source>
</evidence>
<feature type="transmembrane region" description="Helical" evidence="1">
    <location>
        <begin position="53"/>
        <end position="79"/>
    </location>
</feature>
<gene>
    <name evidence="2" type="ORF">C8N42_11360</name>
</gene>
<name>A0A2T5HBH2_9RHOB</name>
<organism evidence="2 3">
    <name type="scientific">Celeribacter persicus</name>
    <dbReference type="NCBI Taxonomy" id="1651082"/>
    <lineage>
        <taxon>Bacteria</taxon>
        <taxon>Pseudomonadati</taxon>
        <taxon>Pseudomonadota</taxon>
        <taxon>Alphaproteobacteria</taxon>
        <taxon>Rhodobacterales</taxon>
        <taxon>Roseobacteraceae</taxon>
        <taxon>Celeribacter</taxon>
    </lineage>
</organism>
<evidence type="ECO:0008006" key="4">
    <source>
        <dbReference type="Google" id="ProtNLM"/>
    </source>
</evidence>
<dbReference type="AlphaFoldDB" id="A0A2T5HBH2"/>
<dbReference type="EMBL" id="QAOH01000013">
    <property type="protein sequence ID" value="PTQ68917.1"/>
    <property type="molecule type" value="Genomic_DNA"/>
</dbReference>
<keyword evidence="3" id="KW-1185">Reference proteome</keyword>
<protein>
    <recommendedName>
        <fullName evidence="4">Tripartite ATP-independent transporter DctQ subunit</fullName>
    </recommendedName>
</protein>
<feature type="transmembrane region" description="Helical" evidence="1">
    <location>
        <begin position="106"/>
        <end position="124"/>
    </location>
</feature>
<feature type="transmembrane region" description="Helical" evidence="1">
    <location>
        <begin position="298"/>
        <end position="320"/>
    </location>
</feature>
<feature type="transmembrane region" description="Helical" evidence="1">
    <location>
        <begin position="197"/>
        <end position="216"/>
    </location>
</feature>
<proteinExistence type="predicted"/>
<feature type="transmembrane region" description="Helical" evidence="1">
    <location>
        <begin position="237"/>
        <end position="255"/>
    </location>
</feature>
<keyword evidence="1" id="KW-1133">Transmembrane helix</keyword>
<keyword evidence="1" id="KW-0812">Transmembrane</keyword>
<evidence type="ECO:0000256" key="1">
    <source>
        <dbReference type="SAM" id="Phobius"/>
    </source>
</evidence>
<dbReference type="Proteomes" id="UP000244077">
    <property type="component" value="Unassembled WGS sequence"/>
</dbReference>